<evidence type="ECO:0000256" key="3">
    <source>
        <dbReference type="SAM" id="MobiDB-lite"/>
    </source>
</evidence>
<feature type="signal peptide" evidence="4">
    <location>
        <begin position="1"/>
        <end position="30"/>
    </location>
</feature>
<evidence type="ECO:0000256" key="1">
    <source>
        <dbReference type="ARBA" id="ARBA00023157"/>
    </source>
</evidence>
<dbReference type="EMBL" id="OU963867">
    <property type="protein sequence ID" value="CAH0391572.1"/>
    <property type="molecule type" value="Genomic_DNA"/>
</dbReference>
<evidence type="ECO:0000313" key="7">
    <source>
        <dbReference type="Proteomes" id="UP001152759"/>
    </source>
</evidence>
<keyword evidence="7" id="KW-1185">Reference proteome</keyword>
<name>A0A9P0F4C2_BEMTA</name>
<keyword evidence="4" id="KW-0732">Signal</keyword>
<evidence type="ECO:0000256" key="2">
    <source>
        <dbReference type="PROSITE-ProRule" id="PRU00059"/>
    </source>
</evidence>
<feature type="chain" id="PRO_5040294040" description="CUB domain-containing protein" evidence="4">
    <location>
        <begin position="31"/>
        <end position="497"/>
    </location>
</feature>
<accession>A0A9P0F4C2</accession>
<dbReference type="Pfam" id="PF00431">
    <property type="entry name" value="CUB"/>
    <property type="match status" value="1"/>
</dbReference>
<protein>
    <recommendedName>
        <fullName evidence="5">CUB domain-containing protein</fullName>
    </recommendedName>
</protein>
<sequence length="497" mass="54009">MVVVTGVQVQPGLLLVLVSLLLSCFECVEKSENYDVTESKNHRTSLYQALLMRAAPSRTKHSTRVGTKTKSTATRYASKKGSGTGSGSSGSSATRTGQSSAAKNKKTVVEMAVCRGTDGVSGICYSAEKCRELAGLNTGKCAVSDGVCCKVERTCHGATKEIISYFVNPNFPSENRESSFCDFRIDINNQNICQIRLDFEEFSMKGPHKNIGVCRKDRFMVTTSLPNGSGISDLCGENKGQHLYVPVDPSVAGFTVSLMVMTSGGSPHLWKIRITQIDCKTQVQLMAPNGCLQYFTDLSGNVQSFNYAGGLYQTNLDYAICIKRSINTCRVEYQQAEGSKFGISSFEGTELSDGIGRAGTVSCDLTTHDYLFIPGGMRDIGDTDVEPVAEDEEEQEEVDGPHEVTNEEKFCGKALSGLAVNEYADKLALDDALSAPENITVPSTVTSYASGPIILRFHTDGISHKDQEIGFSINYQQLGAGCTRKSRSYRGKHKRRK</sequence>
<dbReference type="AlphaFoldDB" id="A0A9P0F4C2"/>
<feature type="compositionally biased region" description="Polar residues" evidence="3">
    <location>
        <begin position="64"/>
        <end position="75"/>
    </location>
</feature>
<feature type="region of interest" description="Disordered" evidence="3">
    <location>
        <begin position="56"/>
        <end position="102"/>
    </location>
</feature>
<dbReference type="Pfam" id="PF26080">
    <property type="entry name" value="CUB_animal"/>
    <property type="match status" value="1"/>
</dbReference>
<dbReference type="InterPro" id="IPR058698">
    <property type="entry name" value="CUB_metazoa"/>
</dbReference>
<dbReference type="Gene3D" id="2.60.120.290">
    <property type="entry name" value="Spermadhesin, CUB domain"/>
    <property type="match status" value="2"/>
</dbReference>
<evidence type="ECO:0000313" key="6">
    <source>
        <dbReference type="EMBL" id="CAH0391572.1"/>
    </source>
</evidence>
<comment type="caution">
    <text evidence="2">Lacks conserved residue(s) required for the propagation of feature annotation.</text>
</comment>
<dbReference type="PANTHER" id="PTHR33236:SF12">
    <property type="entry name" value="CUB DOMAIN-CONTAINING PROTEIN-RELATED"/>
    <property type="match status" value="1"/>
</dbReference>
<evidence type="ECO:0000259" key="5">
    <source>
        <dbReference type="PROSITE" id="PS01180"/>
    </source>
</evidence>
<dbReference type="Proteomes" id="UP001152759">
    <property type="component" value="Chromosome 6"/>
</dbReference>
<dbReference type="KEGG" id="btab:109029674"/>
<dbReference type="SUPFAM" id="SSF49854">
    <property type="entry name" value="Spermadhesin, CUB domain"/>
    <property type="match status" value="1"/>
</dbReference>
<keyword evidence="1" id="KW-1015">Disulfide bond</keyword>
<evidence type="ECO:0000256" key="4">
    <source>
        <dbReference type="SAM" id="SignalP"/>
    </source>
</evidence>
<dbReference type="PANTHER" id="PTHR33236">
    <property type="entry name" value="INTRAFLAGELLAR TRANSPORT PROTEIN 122 FAMILY PROTEIN-RELATED"/>
    <property type="match status" value="1"/>
</dbReference>
<proteinExistence type="predicted"/>
<dbReference type="InterPro" id="IPR000859">
    <property type="entry name" value="CUB_dom"/>
</dbReference>
<feature type="compositionally biased region" description="Low complexity" evidence="3">
    <location>
        <begin position="89"/>
        <end position="102"/>
    </location>
</feature>
<gene>
    <name evidence="6" type="ORF">BEMITA_LOCUS10174</name>
</gene>
<reference evidence="6" key="1">
    <citation type="submission" date="2021-12" db="EMBL/GenBank/DDBJ databases">
        <authorList>
            <person name="King R."/>
        </authorList>
    </citation>
    <scope>NUCLEOTIDE SEQUENCE</scope>
</reference>
<feature type="domain" description="CUB" evidence="5">
    <location>
        <begin position="155"/>
        <end position="236"/>
    </location>
</feature>
<dbReference type="PROSITE" id="PS01180">
    <property type="entry name" value="CUB"/>
    <property type="match status" value="1"/>
</dbReference>
<organism evidence="6 7">
    <name type="scientific">Bemisia tabaci</name>
    <name type="common">Sweetpotato whitefly</name>
    <name type="synonym">Aleurodes tabaci</name>
    <dbReference type="NCBI Taxonomy" id="7038"/>
    <lineage>
        <taxon>Eukaryota</taxon>
        <taxon>Metazoa</taxon>
        <taxon>Ecdysozoa</taxon>
        <taxon>Arthropoda</taxon>
        <taxon>Hexapoda</taxon>
        <taxon>Insecta</taxon>
        <taxon>Pterygota</taxon>
        <taxon>Neoptera</taxon>
        <taxon>Paraneoptera</taxon>
        <taxon>Hemiptera</taxon>
        <taxon>Sternorrhyncha</taxon>
        <taxon>Aleyrodoidea</taxon>
        <taxon>Aleyrodidae</taxon>
        <taxon>Aleyrodinae</taxon>
        <taxon>Bemisia</taxon>
    </lineage>
</organism>
<dbReference type="InterPro" id="IPR035914">
    <property type="entry name" value="Sperma_CUB_dom_sf"/>
</dbReference>